<evidence type="ECO:0000256" key="4">
    <source>
        <dbReference type="ARBA" id="ARBA00023004"/>
    </source>
</evidence>
<dbReference type="InterPro" id="IPR058240">
    <property type="entry name" value="rSAM_sf"/>
</dbReference>
<dbReference type="GO" id="GO:0005829">
    <property type="term" value="C:cytosol"/>
    <property type="evidence" value="ECO:0007669"/>
    <property type="project" value="TreeGrafter"/>
</dbReference>
<accession>A0A937W2M7</accession>
<organism evidence="7 8">
    <name type="scientific">Tectimicrobiota bacterium</name>
    <dbReference type="NCBI Taxonomy" id="2528274"/>
    <lineage>
        <taxon>Bacteria</taxon>
        <taxon>Pseudomonadati</taxon>
        <taxon>Nitrospinota/Tectimicrobiota group</taxon>
        <taxon>Candidatus Tectimicrobiota</taxon>
    </lineage>
</organism>
<keyword evidence="3" id="KW-0479">Metal-binding</keyword>
<gene>
    <name evidence="7" type="ORF">FJZ47_18350</name>
</gene>
<evidence type="ECO:0000313" key="8">
    <source>
        <dbReference type="Proteomes" id="UP000712673"/>
    </source>
</evidence>
<dbReference type="GO" id="GO:0046872">
    <property type="term" value="F:metal ion binding"/>
    <property type="evidence" value="ECO:0007669"/>
    <property type="project" value="UniProtKB-KW"/>
</dbReference>
<dbReference type="PANTHER" id="PTHR43409:SF16">
    <property type="entry name" value="SLR0320 PROTEIN"/>
    <property type="match status" value="1"/>
</dbReference>
<dbReference type="Pfam" id="PF02310">
    <property type="entry name" value="B12-binding"/>
    <property type="match status" value="1"/>
</dbReference>
<evidence type="ECO:0000259" key="6">
    <source>
        <dbReference type="PROSITE" id="PS51332"/>
    </source>
</evidence>
<dbReference type="GO" id="GO:0031419">
    <property type="term" value="F:cobalamin binding"/>
    <property type="evidence" value="ECO:0007669"/>
    <property type="project" value="InterPro"/>
</dbReference>
<dbReference type="PANTHER" id="PTHR43409">
    <property type="entry name" value="ANAEROBIC MAGNESIUM-PROTOPORPHYRIN IX MONOMETHYL ESTER CYCLASE-RELATED"/>
    <property type="match status" value="1"/>
</dbReference>
<proteinExistence type="predicted"/>
<dbReference type="Gene3D" id="3.40.50.280">
    <property type="entry name" value="Cobalamin-binding domain"/>
    <property type="match status" value="1"/>
</dbReference>
<evidence type="ECO:0000256" key="1">
    <source>
        <dbReference type="ARBA" id="ARBA00001966"/>
    </source>
</evidence>
<comment type="caution">
    <text evidence="7">The sequence shown here is derived from an EMBL/GenBank/DDBJ whole genome shotgun (WGS) entry which is preliminary data.</text>
</comment>
<evidence type="ECO:0000313" key="7">
    <source>
        <dbReference type="EMBL" id="MBM3225741.1"/>
    </source>
</evidence>
<evidence type="ECO:0000256" key="2">
    <source>
        <dbReference type="ARBA" id="ARBA00022691"/>
    </source>
</evidence>
<protein>
    <recommendedName>
        <fullName evidence="6">B12-binding domain-containing protein</fullName>
    </recommendedName>
</protein>
<keyword evidence="5" id="KW-0411">Iron-sulfur</keyword>
<dbReference type="InterPro" id="IPR051198">
    <property type="entry name" value="BchE-like"/>
</dbReference>
<dbReference type="EMBL" id="VGLS01000672">
    <property type="protein sequence ID" value="MBM3225741.1"/>
    <property type="molecule type" value="Genomic_DNA"/>
</dbReference>
<reference evidence="7" key="1">
    <citation type="submission" date="2019-03" db="EMBL/GenBank/DDBJ databases">
        <title>Lake Tanganyika Metagenome-Assembled Genomes (MAGs).</title>
        <authorList>
            <person name="Tran P."/>
        </authorList>
    </citation>
    <scope>NUCLEOTIDE SEQUENCE</scope>
    <source>
        <strain evidence="7">K_DeepCast_65m_m2_066</strain>
    </source>
</reference>
<feature type="domain" description="B12-binding" evidence="6">
    <location>
        <begin position="12"/>
        <end position="162"/>
    </location>
</feature>
<dbReference type="AlphaFoldDB" id="A0A937W2M7"/>
<dbReference type="InterPro" id="IPR006158">
    <property type="entry name" value="Cobalamin-bd"/>
</dbReference>
<sequence>MLWACTNREGVMRVLLIATNQYDRLMSRMNAQPLPIGLAYLAGALATSPHTVKTLDLMFSEDPLGDVEQTIRDFQPGLIGLSIRNLSNHSYLNTRWELPFSKAIIEKIRSLTPATIVCGGPAFSLMPKAIFAYMEPDVGLAGDAAETFVELVTSLEADAPYAHLPGVVHRQGGTIVMNENRCASAFSVAPRLAELDMHRYAQAGFGIGILTKLSSFAYPTSAARTAIDQEAWRVIRPIETVVQDVQRMRQDYGLRKVFFIDNAFNVPLAHAKDLCRALIEADVKVHWNTCLAPFGCDPELIGLMKQAGCALVLMGAMRGGPQDGAGLGDRVAPMLETCRLCEEQDLHYTLGVNFGEPGETRETVEAKLAFLRSVKPAVANLRIGVSILPGTGVAAKALEEGLIADEADLIKPTFYVAASVRDWLVDYLQAEKAHYPRWNLV</sequence>
<keyword evidence="2" id="KW-0949">S-adenosyl-L-methionine</keyword>
<dbReference type="Proteomes" id="UP000712673">
    <property type="component" value="Unassembled WGS sequence"/>
</dbReference>
<name>A0A937W2M7_UNCTE</name>
<keyword evidence="4" id="KW-0408">Iron</keyword>
<comment type="cofactor">
    <cofactor evidence="1">
        <name>[4Fe-4S] cluster</name>
        <dbReference type="ChEBI" id="CHEBI:49883"/>
    </cofactor>
</comment>
<dbReference type="GO" id="GO:0051536">
    <property type="term" value="F:iron-sulfur cluster binding"/>
    <property type="evidence" value="ECO:0007669"/>
    <property type="project" value="UniProtKB-KW"/>
</dbReference>
<evidence type="ECO:0000256" key="3">
    <source>
        <dbReference type="ARBA" id="ARBA00022723"/>
    </source>
</evidence>
<dbReference type="PROSITE" id="PS51332">
    <property type="entry name" value="B12_BINDING"/>
    <property type="match status" value="1"/>
</dbReference>
<evidence type="ECO:0000256" key="5">
    <source>
        <dbReference type="ARBA" id="ARBA00023014"/>
    </source>
</evidence>
<dbReference type="SUPFAM" id="SSF102114">
    <property type="entry name" value="Radical SAM enzymes"/>
    <property type="match status" value="1"/>
</dbReference>